<organism evidence="1 2">
    <name type="scientific">Rhynchosporium agropyri</name>
    <dbReference type="NCBI Taxonomy" id="914238"/>
    <lineage>
        <taxon>Eukaryota</taxon>
        <taxon>Fungi</taxon>
        <taxon>Dikarya</taxon>
        <taxon>Ascomycota</taxon>
        <taxon>Pezizomycotina</taxon>
        <taxon>Leotiomycetes</taxon>
        <taxon>Helotiales</taxon>
        <taxon>Ploettnerulaceae</taxon>
        <taxon>Rhynchosporium</taxon>
    </lineage>
</organism>
<name>A0A1E1KSE6_9HELO</name>
<dbReference type="EMBL" id="FJUX01000048">
    <property type="protein sequence ID" value="CZT00918.1"/>
    <property type="molecule type" value="Genomic_DNA"/>
</dbReference>
<reference evidence="2" key="1">
    <citation type="submission" date="2016-03" db="EMBL/GenBank/DDBJ databases">
        <authorList>
            <person name="Guldener U."/>
        </authorList>
    </citation>
    <scope>NUCLEOTIDE SEQUENCE [LARGE SCALE GENOMIC DNA]</scope>
    <source>
        <strain evidence="2">04CH-RAC-A.6.1</strain>
    </source>
</reference>
<dbReference type="Proteomes" id="UP000178912">
    <property type="component" value="Unassembled WGS sequence"/>
</dbReference>
<gene>
    <name evidence="1" type="ORF">RAG0_08806</name>
</gene>
<evidence type="ECO:0000313" key="1">
    <source>
        <dbReference type="EMBL" id="CZT00918.1"/>
    </source>
</evidence>
<dbReference type="AlphaFoldDB" id="A0A1E1KSE6"/>
<accession>A0A1E1KSE6</accession>
<sequence>MSTIRYYSWAWTICFIMCESSAEHGSYRRKAGYISSTCQSKFGSSEGEPFPYPGASSHKREDISQFRNIFFFSWHPDSIYLYFRFPAPPTISDMRTSSFILVIRILLYPVIRLVGFPPSFLGRPATQHSALGITDHISRIPGPTLKQ</sequence>
<keyword evidence="2" id="KW-1185">Reference proteome</keyword>
<proteinExistence type="predicted"/>
<protein>
    <submittedName>
        <fullName evidence="1">Uncharacterized protein</fullName>
    </submittedName>
</protein>
<evidence type="ECO:0000313" key="2">
    <source>
        <dbReference type="Proteomes" id="UP000178912"/>
    </source>
</evidence>